<evidence type="ECO:0000256" key="1">
    <source>
        <dbReference type="SAM" id="MobiDB-lite"/>
    </source>
</evidence>
<dbReference type="InterPro" id="IPR007110">
    <property type="entry name" value="Ig-like_dom"/>
</dbReference>
<dbReference type="InterPro" id="IPR013783">
    <property type="entry name" value="Ig-like_fold"/>
</dbReference>
<feature type="region of interest" description="Disordered" evidence="1">
    <location>
        <begin position="148"/>
        <end position="225"/>
    </location>
</feature>
<evidence type="ECO:0000259" key="2">
    <source>
        <dbReference type="PROSITE" id="PS50835"/>
    </source>
</evidence>
<dbReference type="PROSITE" id="PS50835">
    <property type="entry name" value="IG_LIKE"/>
    <property type="match status" value="1"/>
</dbReference>
<feature type="compositionally biased region" description="Polar residues" evidence="1">
    <location>
        <begin position="148"/>
        <end position="159"/>
    </location>
</feature>
<protein>
    <recommendedName>
        <fullName evidence="2">Ig-like domain-containing protein</fullName>
    </recommendedName>
</protein>
<dbReference type="Gene3D" id="2.60.40.10">
    <property type="entry name" value="Immunoglobulins"/>
    <property type="match status" value="1"/>
</dbReference>
<organism evidence="3">
    <name type="scientific">Lygus hesperus</name>
    <name type="common">Western plant bug</name>
    <dbReference type="NCBI Taxonomy" id="30085"/>
    <lineage>
        <taxon>Eukaryota</taxon>
        <taxon>Metazoa</taxon>
        <taxon>Ecdysozoa</taxon>
        <taxon>Arthropoda</taxon>
        <taxon>Hexapoda</taxon>
        <taxon>Insecta</taxon>
        <taxon>Pterygota</taxon>
        <taxon>Neoptera</taxon>
        <taxon>Paraneoptera</taxon>
        <taxon>Hemiptera</taxon>
        <taxon>Heteroptera</taxon>
        <taxon>Panheteroptera</taxon>
        <taxon>Cimicomorpha</taxon>
        <taxon>Miridae</taxon>
        <taxon>Mirini</taxon>
        <taxon>Lygus</taxon>
    </lineage>
</organism>
<feature type="non-terminal residue" evidence="3">
    <location>
        <position position="1"/>
    </location>
</feature>
<proteinExistence type="predicted"/>
<dbReference type="PANTHER" id="PTHR21261:SF15">
    <property type="entry name" value="BEATEN PATH IIIA, ISOFORM D-RELATED"/>
    <property type="match status" value="1"/>
</dbReference>
<dbReference type="AlphaFoldDB" id="A0A0K8S4Y8"/>
<feature type="compositionally biased region" description="Basic and acidic residues" evidence="1">
    <location>
        <begin position="189"/>
        <end position="207"/>
    </location>
</feature>
<sequence length="254" mass="27592">ISVTASGTYKCEASSIAQISKSTKPSVQTVMGSRNLSVFAYPMDAPIISGLKTHYHAGEYIEAQCTAPPSYPAPEMSWAINGKGVDTYKTSLKVNEDRGLLRATLSVKLMADAGLFKNPGGYALFVCTSILMDTPAMSADSKVYWSTEPESTEANSDLDSSGDIFRNSNAEGDYTLKEEPPDRDENENEIEKSRSVTRNSGEDETSHKIVIKKGAQRSRDLPSSGSRNGFRLVPICLSAISLLQGHLIHYLRAV</sequence>
<name>A0A0K8S4Y8_LYGHE</name>
<dbReference type="PANTHER" id="PTHR21261">
    <property type="entry name" value="BEAT PROTEIN"/>
    <property type="match status" value="1"/>
</dbReference>
<accession>A0A0K8S4Y8</accession>
<evidence type="ECO:0000313" key="3">
    <source>
        <dbReference type="EMBL" id="JAG48356.1"/>
    </source>
</evidence>
<dbReference type="EMBL" id="GBRD01017471">
    <property type="protein sequence ID" value="JAG48356.1"/>
    <property type="molecule type" value="Transcribed_RNA"/>
</dbReference>
<feature type="domain" description="Ig-like" evidence="2">
    <location>
        <begin position="46"/>
        <end position="144"/>
    </location>
</feature>
<reference evidence="3" key="1">
    <citation type="submission" date="2014-09" db="EMBL/GenBank/DDBJ databases">
        <authorList>
            <person name="Magalhaes I.L.F."/>
            <person name="Oliveira U."/>
            <person name="Santos F.R."/>
            <person name="Vidigal T.H.D.A."/>
            <person name="Brescovit A.D."/>
            <person name="Santos A.J."/>
        </authorList>
    </citation>
    <scope>NUCLEOTIDE SEQUENCE</scope>
</reference>